<dbReference type="Pfam" id="PF08286">
    <property type="entry name" value="Spc24"/>
    <property type="match status" value="1"/>
</dbReference>
<proteinExistence type="inferred from homology"/>
<dbReference type="InParanoid" id="I4Y653"/>
<accession>I4Y653</accession>
<keyword evidence="4 10" id="KW-0498">Mitosis</keyword>
<keyword evidence="5 10" id="KW-0995">Kinetochore</keyword>
<dbReference type="AlphaFoldDB" id="I4Y653"/>
<evidence type="ECO:0000256" key="9">
    <source>
        <dbReference type="ARBA" id="ARBA00023328"/>
    </source>
</evidence>
<dbReference type="OMA" id="AQCTSHF"/>
<evidence type="ECO:0000256" key="4">
    <source>
        <dbReference type="ARBA" id="ARBA00022776"/>
    </source>
</evidence>
<keyword evidence="9 10" id="KW-0137">Centromere</keyword>
<dbReference type="GO" id="GO:0005634">
    <property type="term" value="C:nucleus"/>
    <property type="evidence" value="ECO:0007669"/>
    <property type="project" value="UniProtKB-SubCell"/>
</dbReference>
<keyword evidence="8 10" id="KW-0131">Cell cycle</keyword>
<evidence type="ECO:0000256" key="2">
    <source>
        <dbReference type="ARBA" id="ARBA00022454"/>
    </source>
</evidence>
<dbReference type="KEGG" id="wse:WALSEDRAFT_22352"/>
<dbReference type="EMBL" id="JH668250">
    <property type="protein sequence ID" value="EIM19445.1"/>
    <property type="molecule type" value="Genomic_DNA"/>
</dbReference>
<keyword evidence="13" id="KW-1185">Reference proteome</keyword>
<evidence type="ECO:0000256" key="3">
    <source>
        <dbReference type="ARBA" id="ARBA00022618"/>
    </source>
</evidence>
<dbReference type="GO" id="GO:0051301">
    <property type="term" value="P:cell division"/>
    <property type="evidence" value="ECO:0007669"/>
    <property type="project" value="UniProtKB-UniRule"/>
</dbReference>
<dbReference type="HOGENOM" id="CLU_108108_1_0_1"/>
<evidence type="ECO:0000313" key="13">
    <source>
        <dbReference type="Proteomes" id="UP000005242"/>
    </source>
</evidence>
<sequence>MREVLTMDLLNPESDATGLEQIDQLMKLRANERQKSRDNAKQSLRNLTRQLENARLAANRPNTVPTPEEHQENMFQQDNKKFQLANSITELEQSLTKCESTLNKLKEEWSELQTIRPADEHSMDQVVLRLKILRDLGFEIVTDDHTGKVNKVLVRNDESNDLNSVILDKNASAFFHSNYLWKLAGSE</sequence>
<dbReference type="Gene3D" id="3.30.160.430">
    <property type="match status" value="1"/>
</dbReference>
<gene>
    <name evidence="12" type="ORF">WALSEDRAFT_22352</name>
</gene>
<evidence type="ECO:0000313" key="12">
    <source>
        <dbReference type="EMBL" id="EIM19445.1"/>
    </source>
</evidence>
<comment type="function">
    <text evidence="10">Acts as a component of the essential kinetochore-associated NDC80 complex, which is required for chromosome segregation and spindle checkpoint activity.</text>
</comment>
<keyword evidence="2 10" id="KW-0158">Chromosome</keyword>
<evidence type="ECO:0000256" key="8">
    <source>
        <dbReference type="ARBA" id="ARBA00023306"/>
    </source>
</evidence>
<comment type="similarity">
    <text evidence="1 10">Belongs to the SPC24 family.</text>
</comment>
<comment type="subcellular location">
    <subcellularLocation>
        <location evidence="10">Nucleus</location>
    </subcellularLocation>
    <subcellularLocation>
        <location evidence="10">Chromosome</location>
        <location evidence="10">Centromere</location>
        <location evidence="10">Kinetochore</location>
    </subcellularLocation>
</comment>
<protein>
    <recommendedName>
        <fullName evidence="10">Kinetochore protein Spc24</fullName>
    </recommendedName>
</protein>
<dbReference type="CDD" id="cd11565">
    <property type="entry name" value="RWD_Spc24"/>
    <property type="match status" value="1"/>
</dbReference>
<dbReference type="RefSeq" id="XP_006960477.1">
    <property type="nucleotide sequence ID" value="XM_006960415.1"/>
</dbReference>
<keyword evidence="3 10" id="KW-0132">Cell division</keyword>
<dbReference type="OrthoDB" id="3344830at2759"/>
<organism evidence="12 13">
    <name type="scientific">Wallemia mellicola (strain ATCC MYA-4683 / CBS 633.66)</name>
    <name type="common">Wallemia sebi (CBS 633.66)</name>
    <dbReference type="NCBI Taxonomy" id="671144"/>
    <lineage>
        <taxon>Eukaryota</taxon>
        <taxon>Fungi</taxon>
        <taxon>Dikarya</taxon>
        <taxon>Basidiomycota</taxon>
        <taxon>Wallemiomycotina</taxon>
        <taxon>Wallemiomycetes</taxon>
        <taxon>Wallemiales</taxon>
        <taxon>Wallemiaceae</taxon>
        <taxon>Wallemia</taxon>
    </lineage>
</organism>
<feature type="coiled-coil region" evidence="11">
    <location>
        <begin position="30"/>
        <end position="57"/>
    </location>
</feature>
<dbReference type="GO" id="GO:0007059">
    <property type="term" value="P:chromosome segregation"/>
    <property type="evidence" value="ECO:0007669"/>
    <property type="project" value="TreeGrafter"/>
</dbReference>
<dbReference type="STRING" id="671144.I4Y653"/>
<evidence type="ECO:0000256" key="10">
    <source>
        <dbReference type="RuleBase" id="RU368011"/>
    </source>
</evidence>
<comment type="subunit">
    <text evidence="10">Component of the NDC80 complex.</text>
</comment>
<evidence type="ECO:0000256" key="1">
    <source>
        <dbReference type="ARBA" id="ARBA00007804"/>
    </source>
</evidence>
<dbReference type="InterPro" id="IPR013252">
    <property type="entry name" value="Ndc80_Spc24"/>
</dbReference>
<reference evidence="12 13" key="1">
    <citation type="journal article" date="2012" name="Fungal Genet. Biol.">
        <title>The genome of the xerotolerant mold Wallemia sebi reveals adaptations to osmotic stress and suggests cryptic sexual reproduction.</title>
        <authorList>
            <person name="Padamsee M."/>
            <person name="Kumar T.K.A."/>
            <person name="Riley R."/>
            <person name="Binder M."/>
            <person name="Boyd A."/>
            <person name="Calvo A.M."/>
            <person name="Furukawa K."/>
            <person name="Hesse C."/>
            <person name="Hohmann S."/>
            <person name="James T.Y."/>
            <person name="LaButti K."/>
            <person name="Lapidus A."/>
            <person name="Lindquist E."/>
            <person name="Lucas S."/>
            <person name="Miller K."/>
            <person name="Shantappa S."/>
            <person name="Grigoriev I.V."/>
            <person name="Hibbett D.S."/>
            <person name="McLaughlin D.J."/>
            <person name="Spatafora J.W."/>
            <person name="Aime M.C."/>
        </authorList>
    </citation>
    <scope>NUCLEOTIDE SEQUENCE [LARGE SCALE GENOMIC DNA]</scope>
    <source>
        <strain evidence="13">ATCC MYA-4683 / CBS 633.66</strain>
    </source>
</reference>
<dbReference type="GO" id="GO:0008017">
    <property type="term" value="F:microtubule binding"/>
    <property type="evidence" value="ECO:0007669"/>
    <property type="project" value="TreeGrafter"/>
</dbReference>
<dbReference type="Proteomes" id="UP000005242">
    <property type="component" value="Unassembled WGS sequence"/>
</dbReference>
<dbReference type="SUPFAM" id="SSF143026">
    <property type="entry name" value="Kinetochore globular domain"/>
    <property type="match status" value="1"/>
</dbReference>
<dbReference type="GeneID" id="18470920"/>
<evidence type="ECO:0000256" key="5">
    <source>
        <dbReference type="ARBA" id="ARBA00022838"/>
    </source>
</evidence>
<dbReference type="GO" id="GO:0031262">
    <property type="term" value="C:Ndc80 complex"/>
    <property type="evidence" value="ECO:0007669"/>
    <property type="project" value="TreeGrafter"/>
</dbReference>
<evidence type="ECO:0000256" key="6">
    <source>
        <dbReference type="ARBA" id="ARBA00023054"/>
    </source>
</evidence>
<dbReference type="FunCoup" id="I4Y653">
    <property type="interactions" value="40"/>
</dbReference>
<dbReference type="PANTHER" id="PTHR22142:SF2">
    <property type="entry name" value="KINETOCHORE PROTEIN SPC24"/>
    <property type="match status" value="1"/>
</dbReference>
<evidence type="ECO:0000256" key="11">
    <source>
        <dbReference type="SAM" id="Coils"/>
    </source>
</evidence>
<dbReference type="eggNOG" id="ENOG502SGME">
    <property type="taxonomic scope" value="Eukaryota"/>
</dbReference>
<keyword evidence="6 11" id="KW-0175">Coiled coil</keyword>
<dbReference type="PANTHER" id="PTHR22142">
    <property type="match status" value="1"/>
</dbReference>
<name>I4Y653_WALMC</name>
<keyword evidence="7 10" id="KW-0539">Nucleus</keyword>
<dbReference type="InterPro" id="IPR038066">
    <property type="entry name" value="Spc24_Fungi_globular_sf"/>
</dbReference>
<evidence type="ECO:0000256" key="7">
    <source>
        <dbReference type="ARBA" id="ARBA00023242"/>
    </source>
</evidence>